<dbReference type="PANTHER" id="PTHR43802:SF1">
    <property type="entry name" value="IP11341P-RELATED"/>
    <property type="match status" value="1"/>
</dbReference>
<dbReference type="CDD" id="cd06558">
    <property type="entry name" value="crotonase-like"/>
    <property type="match status" value="1"/>
</dbReference>
<dbReference type="RefSeq" id="WP_345348553.1">
    <property type="nucleotide sequence ID" value="NZ_BAABFB010000059.1"/>
</dbReference>
<keyword evidence="3" id="KW-1185">Reference proteome</keyword>
<dbReference type="EMBL" id="BAABFB010000059">
    <property type="protein sequence ID" value="GAA4484562.1"/>
    <property type="molecule type" value="Genomic_DNA"/>
</dbReference>
<organism evidence="2 3">
    <name type="scientific">Rhodococcus olei</name>
    <dbReference type="NCBI Taxonomy" id="2161675"/>
    <lineage>
        <taxon>Bacteria</taxon>
        <taxon>Bacillati</taxon>
        <taxon>Actinomycetota</taxon>
        <taxon>Actinomycetes</taxon>
        <taxon>Mycobacteriales</taxon>
        <taxon>Nocardiaceae</taxon>
        <taxon>Rhodococcus</taxon>
    </lineage>
</organism>
<gene>
    <name evidence="2" type="ORF">GCM10023094_37990</name>
</gene>
<accession>A0ABP8PAM8</accession>
<dbReference type="InterPro" id="IPR029045">
    <property type="entry name" value="ClpP/crotonase-like_dom_sf"/>
</dbReference>
<comment type="similarity">
    <text evidence="1">Belongs to the enoyl-CoA hydratase/isomerase family.</text>
</comment>
<comment type="caution">
    <text evidence="2">The sequence shown here is derived from an EMBL/GenBank/DDBJ whole genome shotgun (WGS) entry which is preliminary data.</text>
</comment>
<reference evidence="3" key="1">
    <citation type="journal article" date="2019" name="Int. J. Syst. Evol. Microbiol.">
        <title>The Global Catalogue of Microorganisms (GCM) 10K type strain sequencing project: providing services to taxonomists for standard genome sequencing and annotation.</title>
        <authorList>
            <consortium name="The Broad Institute Genomics Platform"/>
            <consortium name="The Broad Institute Genome Sequencing Center for Infectious Disease"/>
            <person name="Wu L."/>
            <person name="Ma J."/>
        </authorList>
    </citation>
    <scope>NUCLEOTIDE SEQUENCE [LARGE SCALE GENOMIC DNA]</scope>
    <source>
        <strain evidence="3">JCM 32206</strain>
    </source>
</reference>
<dbReference type="InterPro" id="IPR001753">
    <property type="entry name" value="Enoyl-CoA_hydra/iso"/>
</dbReference>
<dbReference type="Gene3D" id="3.90.226.10">
    <property type="entry name" value="2-enoyl-CoA Hydratase, Chain A, domain 1"/>
    <property type="match status" value="1"/>
</dbReference>
<name>A0ABP8PAM8_9NOCA</name>
<sequence>MAADDSSGILLRDHPAPGVLRLTLNRPQVRNAISLALQRELEDALAAAAGDDSVRAVIVAGAGPDAFSAGYDLGELAEMSPAAAADAMLEREELLWRYLTFEKPIVAAVAGAAHGAGTILAACSDLRVGGPATRFTVTAARYGGANLTWLLDSLVGAGQARDLLMTSRTVGGDEAYRIGLLSRYAEDGDVARVALDAAVQLAGQPPEGLREIKALLLDGPGRDLRARYDRENTVSRTTLRPRPITDLFAGFFSRSGSRT</sequence>
<dbReference type="Proteomes" id="UP001501183">
    <property type="component" value="Unassembled WGS sequence"/>
</dbReference>
<evidence type="ECO:0000256" key="1">
    <source>
        <dbReference type="ARBA" id="ARBA00005254"/>
    </source>
</evidence>
<dbReference type="Pfam" id="PF00378">
    <property type="entry name" value="ECH_1"/>
    <property type="match status" value="1"/>
</dbReference>
<proteinExistence type="inferred from homology"/>
<dbReference type="PANTHER" id="PTHR43802">
    <property type="entry name" value="ENOYL-COA HYDRATASE"/>
    <property type="match status" value="1"/>
</dbReference>
<evidence type="ECO:0000313" key="2">
    <source>
        <dbReference type="EMBL" id="GAA4484562.1"/>
    </source>
</evidence>
<evidence type="ECO:0000313" key="3">
    <source>
        <dbReference type="Proteomes" id="UP001501183"/>
    </source>
</evidence>
<protein>
    <submittedName>
        <fullName evidence="2">Enoyl-CoA hydratase-related protein</fullName>
    </submittedName>
</protein>
<dbReference type="SUPFAM" id="SSF52096">
    <property type="entry name" value="ClpP/crotonase"/>
    <property type="match status" value="1"/>
</dbReference>